<evidence type="ECO:0000313" key="2">
    <source>
        <dbReference type="Proteomes" id="UP000828048"/>
    </source>
</evidence>
<dbReference type="Proteomes" id="UP000828048">
    <property type="component" value="Chromosome 9"/>
</dbReference>
<reference evidence="1 2" key="1">
    <citation type="journal article" date="2021" name="Hortic Res">
        <title>High-quality reference genome and annotation aids understanding of berry development for evergreen blueberry (Vaccinium darrowii).</title>
        <authorList>
            <person name="Yu J."/>
            <person name="Hulse-Kemp A.M."/>
            <person name="Babiker E."/>
            <person name="Staton M."/>
        </authorList>
    </citation>
    <scope>NUCLEOTIDE SEQUENCE [LARGE SCALE GENOMIC DNA]</scope>
    <source>
        <strain evidence="2">cv. NJ 8807/NJ 8810</strain>
        <tissue evidence="1">Young leaf</tissue>
    </source>
</reference>
<organism evidence="1 2">
    <name type="scientific">Vaccinium darrowii</name>
    <dbReference type="NCBI Taxonomy" id="229202"/>
    <lineage>
        <taxon>Eukaryota</taxon>
        <taxon>Viridiplantae</taxon>
        <taxon>Streptophyta</taxon>
        <taxon>Embryophyta</taxon>
        <taxon>Tracheophyta</taxon>
        <taxon>Spermatophyta</taxon>
        <taxon>Magnoliopsida</taxon>
        <taxon>eudicotyledons</taxon>
        <taxon>Gunneridae</taxon>
        <taxon>Pentapetalae</taxon>
        <taxon>asterids</taxon>
        <taxon>Ericales</taxon>
        <taxon>Ericaceae</taxon>
        <taxon>Vaccinioideae</taxon>
        <taxon>Vaccinieae</taxon>
        <taxon>Vaccinium</taxon>
    </lineage>
</organism>
<keyword evidence="2" id="KW-1185">Reference proteome</keyword>
<evidence type="ECO:0000313" key="1">
    <source>
        <dbReference type="EMBL" id="KAH7867259.1"/>
    </source>
</evidence>
<name>A0ACB7ZNR7_9ERIC</name>
<sequence length="971" mass="108701">MIMGKRSIQLPHVFLLVVSQLILNPALANGDAEKIRCIERERQALLKFKEAVIDNYGRFPSWGNTTQDCCKWEGVHCSNHNSTSHVTMLDLHDRLLGGKISPSLLELHHLRYLDLSRNFFEEISIPKFIGSLRRLRYLNLADMDFSGPIPHQFSNLSDLRHLDLGYNSMLNTENLEWLSHLSLLNHVDLSLVSIFNATGWVQSISNLPFLKELYLPQCYLPDITHFSSLRFNSSASLSVVDLSANSLSSSIYNWLFNFSSSLVDIYLGENELKGSIPNAFGDMVSLTNLGLYGNKLEGGLPKSFGNLSHLQSLDLSGNILTEELHELLQKLSGSKKSLQILYLDHNQLSGSFPRNIGNLPSLVDLSLTENQITGSLPDLSVVFPSLESLNLKNNQLNGTVDRGLGKLHKLTSFNCAFNSLKGIISEAYFSNLSSLWDLELSYNRLSFNISSDWIPPFQLEEIRLSSCKLGPRFPKWLQTQKSVWTLDISSAGIAGNIPSWFWDLSPRLDVLNLSHNQINGMLPDQILKFQNAKTIDLSNNRLRGPIPLVPKWLLSLNLSKNKFGGLLSFLCAITGELLIYLDLSNNRLSGELPYCLCHFKDLSIISLAYNNLYGKIPNSIGSLRQIEILNLRSNNFSGKVPASLKKCTKLSIIDFRDNRFTGIVPEWLGTHLTSLIVLILRSNEFNGSIPRQICHLNNIQLLDLSHNRLSGNIPPCFSNFTALVETKNSNATTSFNYGAAFGGINDDDGTYAANAFVQWKGQDLEYSKNLGLLKLIDLSGNILSGKVPEQIGSLVGLNSLNLSRNTLTGEIIQEIGRMEMLESLDLSNNRFFGEIPRSLAQLHFLSVLNLSSNNLSGKIPSSTQLQSFSASAYSGNPELCGLPLPNKCPGEETPITTHAKDRSIELDEDRSSRQGFYFSMGLGFFFGFCGAFWTIVYNSRSRHAFFMFLNNMTDQIYVNITLNWARLRRRL</sequence>
<proteinExistence type="predicted"/>
<gene>
    <name evidence="1" type="ORF">Vadar_031007</name>
</gene>
<accession>A0ACB7ZNR7</accession>
<protein>
    <submittedName>
        <fullName evidence="1">Uncharacterized protein</fullName>
    </submittedName>
</protein>
<comment type="caution">
    <text evidence="1">The sequence shown here is derived from an EMBL/GenBank/DDBJ whole genome shotgun (WGS) entry which is preliminary data.</text>
</comment>
<dbReference type="EMBL" id="CM037159">
    <property type="protein sequence ID" value="KAH7867259.1"/>
    <property type="molecule type" value="Genomic_DNA"/>
</dbReference>